<dbReference type="AlphaFoldDB" id="A0A919SHK9"/>
<sequence>MTLEAPSVSSTAEQLPPAPPGRALELTFRIAGVLIAVLATVLTAALEIFLTPLRLGGVPVGVAVVLAVLANVALCWFAVTTVGRRWALAVPWAVWTLIMFFAAGMRTTEGDYLISGEDWVALVMILLGSLTFAGYTYRMILQRPPVTKQ</sequence>
<feature type="transmembrane region" description="Helical" evidence="1">
    <location>
        <begin position="30"/>
        <end position="50"/>
    </location>
</feature>
<evidence type="ECO:0000256" key="1">
    <source>
        <dbReference type="SAM" id="Phobius"/>
    </source>
</evidence>
<reference evidence="2" key="1">
    <citation type="submission" date="2021-03" db="EMBL/GenBank/DDBJ databases">
        <title>Whole genome shotgun sequence of Actinoplanes auranticolor NBRC 12245.</title>
        <authorList>
            <person name="Komaki H."/>
            <person name="Tamura T."/>
        </authorList>
    </citation>
    <scope>NUCLEOTIDE SEQUENCE</scope>
    <source>
        <strain evidence="2">NBRC 12245</strain>
    </source>
</reference>
<feature type="transmembrane region" description="Helical" evidence="1">
    <location>
        <begin position="119"/>
        <end position="140"/>
    </location>
</feature>
<dbReference type="EMBL" id="BOQL01000042">
    <property type="protein sequence ID" value="GIM72885.1"/>
    <property type="molecule type" value="Genomic_DNA"/>
</dbReference>
<protein>
    <submittedName>
        <fullName evidence="2">Uncharacterized protein</fullName>
    </submittedName>
</protein>
<evidence type="ECO:0000313" key="3">
    <source>
        <dbReference type="Proteomes" id="UP000681340"/>
    </source>
</evidence>
<feature type="transmembrane region" description="Helical" evidence="1">
    <location>
        <begin position="86"/>
        <end position="107"/>
    </location>
</feature>
<keyword evidence="1" id="KW-1133">Transmembrane helix</keyword>
<keyword evidence="3" id="KW-1185">Reference proteome</keyword>
<accession>A0A919SHK9</accession>
<organism evidence="2 3">
    <name type="scientific">Actinoplanes auranticolor</name>
    <dbReference type="NCBI Taxonomy" id="47988"/>
    <lineage>
        <taxon>Bacteria</taxon>
        <taxon>Bacillati</taxon>
        <taxon>Actinomycetota</taxon>
        <taxon>Actinomycetes</taxon>
        <taxon>Micromonosporales</taxon>
        <taxon>Micromonosporaceae</taxon>
        <taxon>Actinoplanes</taxon>
    </lineage>
</organism>
<keyword evidence="1" id="KW-0812">Transmembrane</keyword>
<keyword evidence="1" id="KW-0472">Membrane</keyword>
<dbReference type="Proteomes" id="UP000681340">
    <property type="component" value="Unassembled WGS sequence"/>
</dbReference>
<proteinExistence type="predicted"/>
<comment type="caution">
    <text evidence="2">The sequence shown here is derived from an EMBL/GenBank/DDBJ whole genome shotgun (WGS) entry which is preliminary data.</text>
</comment>
<name>A0A919SHK9_9ACTN</name>
<evidence type="ECO:0000313" key="2">
    <source>
        <dbReference type="EMBL" id="GIM72885.1"/>
    </source>
</evidence>
<feature type="transmembrane region" description="Helical" evidence="1">
    <location>
        <begin position="56"/>
        <end position="79"/>
    </location>
</feature>
<dbReference type="RefSeq" id="WP_246595446.1">
    <property type="nucleotide sequence ID" value="NZ_BAABEA010000002.1"/>
</dbReference>
<gene>
    <name evidence="2" type="ORF">Aau02nite_53320</name>
</gene>